<evidence type="ECO:0000313" key="1">
    <source>
        <dbReference type="EMBL" id="SVB26472.1"/>
    </source>
</evidence>
<accession>A0A382CL09</accession>
<dbReference type="EMBL" id="UINC01034907">
    <property type="protein sequence ID" value="SVB26472.1"/>
    <property type="molecule type" value="Genomic_DNA"/>
</dbReference>
<sequence length="42" mass="4354">MSERDVGTLLAPGQNKSTGEFIYIRGVSSGFSSLLHSAAVGL</sequence>
<protein>
    <submittedName>
        <fullName evidence="1">Uncharacterized protein</fullName>
    </submittedName>
</protein>
<gene>
    <name evidence="1" type="ORF">METZ01_LOCUS179326</name>
</gene>
<name>A0A382CL09_9ZZZZ</name>
<proteinExistence type="predicted"/>
<organism evidence="1">
    <name type="scientific">marine metagenome</name>
    <dbReference type="NCBI Taxonomy" id="408172"/>
    <lineage>
        <taxon>unclassified sequences</taxon>
        <taxon>metagenomes</taxon>
        <taxon>ecological metagenomes</taxon>
    </lineage>
</organism>
<dbReference type="AlphaFoldDB" id="A0A382CL09"/>
<reference evidence="1" key="1">
    <citation type="submission" date="2018-05" db="EMBL/GenBank/DDBJ databases">
        <authorList>
            <person name="Lanie J.A."/>
            <person name="Ng W.-L."/>
            <person name="Kazmierczak K.M."/>
            <person name="Andrzejewski T.M."/>
            <person name="Davidsen T.M."/>
            <person name="Wayne K.J."/>
            <person name="Tettelin H."/>
            <person name="Glass J.I."/>
            <person name="Rusch D."/>
            <person name="Podicherti R."/>
            <person name="Tsui H.-C.T."/>
            <person name="Winkler M.E."/>
        </authorList>
    </citation>
    <scope>NUCLEOTIDE SEQUENCE</scope>
</reference>